<evidence type="ECO:0000259" key="3">
    <source>
        <dbReference type="Pfam" id="PF10350"/>
    </source>
</evidence>
<gene>
    <name evidence="6" type="ORF">EI97DRAFT_415834</name>
</gene>
<dbReference type="SUPFAM" id="SSF48371">
    <property type="entry name" value="ARM repeat"/>
    <property type="match status" value="2"/>
</dbReference>
<dbReference type="InterPro" id="IPR019442">
    <property type="entry name" value="THADA/TRM732_DUF2428"/>
</dbReference>
<dbReference type="PANTHER" id="PTHR14387">
    <property type="entry name" value="THADA/DEATH RECEPTOR INTERACTING PROTEIN"/>
    <property type="match status" value="1"/>
</dbReference>
<evidence type="ECO:0000313" key="7">
    <source>
        <dbReference type="Proteomes" id="UP000800097"/>
    </source>
</evidence>
<dbReference type="Pfam" id="PF10350">
    <property type="entry name" value="DUF2428"/>
    <property type="match status" value="1"/>
</dbReference>
<dbReference type="GeneID" id="54550047"/>
<dbReference type="OrthoDB" id="73997at2759"/>
<proteinExistence type="inferred from homology"/>
<evidence type="ECO:0000313" key="6">
    <source>
        <dbReference type="EMBL" id="KAF2277988.1"/>
    </source>
</evidence>
<dbReference type="Pfam" id="PF25150">
    <property type="entry name" value="TPR_Trm732"/>
    <property type="match status" value="1"/>
</dbReference>
<name>A0A6A6JQ04_WESOR</name>
<evidence type="ECO:0000256" key="2">
    <source>
        <dbReference type="ARBA" id="ARBA00022694"/>
    </source>
</evidence>
<feature type="domain" description="tRNA (32-2'-O)-methyltransferase regulator THADA-like TPR repeats region" evidence="4">
    <location>
        <begin position="317"/>
        <end position="576"/>
    </location>
</feature>
<dbReference type="Proteomes" id="UP000800097">
    <property type="component" value="Unassembled WGS sequence"/>
</dbReference>
<dbReference type="InterPro" id="IPR056842">
    <property type="entry name" value="THADA-like_TPR_C"/>
</dbReference>
<reference evidence="6" key="1">
    <citation type="journal article" date="2020" name="Stud. Mycol.">
        <title>101 Dothideomycetes genomes: a test case for predicting lifestyles and emergence of pathogens.</title>
        <authorList>
            <person name="Haridas S."/>
            <person name="Albert R."/>
            <person name="Binder M."/>
            <person name="Bloem J."/>
            <person name="Labutti K."/>
            <person name="Salamov A."/>
            <person name="Andreopoulos B."/>
            <person name="Baker S."/>
            <person name="Barry K."/>
            <person name="Bills G."/>
            <person name="Bluhm B."/>
            <person name="Cannon C."/>
            <person name="Castanera R."/>
            <person name="Culley D."/>
            <person name="Daum C."/>
            <person name="Ezra D."/>
            <person name="Gonzalez J."/>
            <person name="Henrissat B."/>
            <person name="Kuo A."/>
            <person name="Liang C."/>
            <person name="Lipzen A."/>
            <person name="Lutzoni F."/>
            <person name="Magnuson J."/>
            <person name="Mondo S."/>
            <person name="Nolan M."/>
            <person name="Ohm R."/>
            <person name="Pangilinan J."/>
            <person name="Park H.-J."/>
            <person name="Ramirez L."/>
            <person name="Alfaro M."/>
            <person name="Sun H."/>
            <person name="Tritt A."/>
            <person name="Yoshinaga Y."/>
            <person name="Zwiers L.-H."/>
            <person name="Turgeon B."/>
            <person name="Goodwin S."/>
            <person name="Spatafora J."/>
            <person name="Crous P."/>
            <person name="Grigoriev I."/>
        </authorList>
    </citation>
    <scope>NUCLEOTIDE SEQUENCE</scope>
    <source>
        <strain evidence="6">CBS 379.55</strain>
    </source>
</reference>
<comment type="similarity">
    <text evidence="1">Belongs to the THADA family.</text>
</comment>
<protein>
    <submittedName>
        <fullName evidence="6">Uncharacterized protein</fullName>
    </submittedName>
</protein>
<dbReference type="InterPro" id="IPR051954">
    <property type="entry name" value="tRNA_methyltransferase_THADA"/>
</dbReference>
<dbReference type="EMBL" id="ML986489">
    <property type="protein sequence ID" value="KAF2277988.1"/>
    <property type="molecule type" value="Genomic_DNA"/>
</dbReference>
<sequence>MMGGRDATRAAMATVIPMEVPVPEQVLRGLSKDCSGMLSALEGENPNSTDSIKRLNEFVDPIFETAEIVDGLPASHRAAACNLLCAVIEKCQESGNENWLLAVLDDAIWMRLFQVYIQRSENTKGKSMRQMLLTLTGVLLKSQTERSMELKLHAVLTFIDIICRTRNRGQVKPALQGLAYFLQKDITSLAQLVDLYATNFDQGRCETDSNLGRLTQDIFRIFLSWVVHHDTSLSAGHLIKSFLGSLRKSPLASNDLDTEQQISPLWIEPVVETLNIWQDRMQEFKTHVFPHCFLPNIEEYLRFLSYLHLAKHLHSKEALPVLLYTYDEHANNLSMAEEFAILLGALQTGKELGIIKDVDDQSSAIDIHTNTIHIRESLFDVWVSAPEPDVRLAGLFLSVYSTAVTRTVTAGVLKSLRRHLVHLHTDTDANFRKEVLNHVQRLIERLKGSTATMMKMTTGKTVQPQNRIPFSSRSNSGVDVPSGRPDPLEDSLRFILWYTHFLEWELRPSSSYQRRITALKALAILFRCGLDPNVPYHHLSKSAQGQLHWAHSLHLSNPRLMRLLLDLVLDPFDDIRSASVSILELSLDSIPNDKRASTLSLIPRMISRAEMTMLRTGRADQADGVARAYSLLFRQCGGDLSGFEVADGCQWTKNRILQHLTKQLEDTIDVAQTDLSLAVNGRPVHGTFASLRYIMDQDDFYSTMAVLPTADLQLWKDIHDRILVGFERLWTCIQNVLCADAPEGHVPDEIEEESSLDTKEILSYSWRGLKEASVLLRTIISKAPIGTGNTAVLSSDRFEVLGKLCFVQLVELRHRGAFSTVSLACAAFCRRAIAGDEDRLRQLPQVWYQDTLACIQDKASAITRRSAGIPSLMAGIIAAEQPLGGPLFVQAFQDLVKEASKEGRSTNIEESRLPQVHALNCIKEIFTTSKLSAASETYIGDGLDLAARTIKSHIWPIRNCGLMLFKALIERLLGSDEAQDWKDHNRTKSSRFSYNKYPHLVGILTNLLDPKGPLQGSMTSTTGASPMDLHGTEGVFPALQILRQATPPDPHRQTIKVFVQHLLHSPHWHLRDMAARTLVSLHFPGEYYDAIQSLSGKLGTSAHNYKHGLLLSIKYMLKQYLLSDTSCGPDNINLILSDLRRQESAVVSPCACPFTKGAFLDILNLCDMTTLNQRTLGNAMLFPSTKFSSNTAEAKNTYDRIQGESLSQRAQNLRVMLDRLLNDTSSETAPSPEAHDERVRSLLLSLSVTDPDACCDILESFGKVMRHSLPPQLTISKARLISYIHEMILQDQDEEVLTRCQTIMAESLADKAVHSEYLELLRDSDTLQTAALLQTRCLEGSPANMQSALHLLAFFLDAAFTHLKEPKIEAVRLTVRYIRILRMTIVDTNAFDIRFAALQSVSALHNVWTHRPSSKNSRRLILGLALVLYDMLNDDDDDIRDEAAKVANRMLRTQGHGAELPDAVPIITTQRLGRFLSKRYRDSEDLCKAALLRLTGTACSAALFKGSFAETLAEARQEDTALFVQEKQNLYKDDVEDAYFWAHTLRSVSQGVFKFHASPLTDWVLEGLAALTETALAEVDGPLGWTTKAEVFTLGIRVICAADVALHWESVDAWKVRKALREFVDVGLHKDLHGLWLEKAERVLVDSVLRLLRAVHRGLPAL</sequence>
<dbReference type="GO" id="GO:0030488">
    <property type="term" value="P:tRNA methylation"/>
    <property type="evidence" value="ECO:0007669"/>
    <property type="project" value="TreeGrafter"/>
</dbReference>
<keyword evidence="7" id="KW-1185">Reference proteome</keyword>
<dbReference type="RefSeq" id="XP_033655527.1">
    <property type="nucleotide sequence ID" value="XM_033796872.1"/>
</dbReference>
<dbReference type="PANTHER" id="PTHR14387:SF0">
    <property type="entry name" value="DUF2428 DOMAIN-CONTAINING PROTEIN"/>
    <property type="match status" value="1"/>
</dbReference>
<dbReference type="GO" id="GO:0005829">
    <property type="term" value="C:cytosol"/>
    <property type="evidence" value="ECO:0007669"/>
    <property type="project" value="TreeGrafter"/>
</dbReference>
<feature type="domain" description="DUF2428" evidence="3">
    <location>
        <begin position="718"/>
        <end position="955"/>
    </location>
</feature>
<dbReference type="Pfam" id="PF25151">
    <property type="entry name" value="TPR_Trm732_C"/>
    <property type="match status" value="1"/>
</dbReference>
<evidence type="ECO:0000256" key="1">
    <source>
        <dbReference type="ARBA" id="ARBA00010409"/>
    </source>
</evidence>
<dbReference type="Pfam" id="PF26523">
    <property type="entry name" value="Trm732_C"/>
    <property type="match status" value="1"/>
</dbReference>
<accession>A0A6A6JQ04</accession>
<feature type="domain" description="tRNA (32-2'-O)-methyltransferase regulator THADA-like C-terminal TPR repeats region" evidence="5">
    <location>
        <begin position="958"/>
        <end position="1116"/>
    </location>
</feature>
<organism evidence="6 7">
    <name type="scientific">Westerdykella ornata</name>
    <dbReference type="NCBI Taxonomy" id="318751"/>
    <lineage>
        <taxon>Eukaryota</taxon>
        <taxon>Fungi</taxon>
        <taxon>Dikarya</taxon>
        <taxon>Ascomycota</taxon>
        <taxon>Pezizomycotina</taxon>
        <taxon>Dothideomycetes</taxon>
        <taxon>Pleosporomycetidae</taxon>
        <taxon>Pleosporales</taxon>
        <taxon>Sporormiaceae</taxon>
        <taxon>Westerdykella</taxon>
    </lineage>
</organism>
<dbReference type="InterPro" id="IPR016024">
    <property type="entry name" value="ARM-type_fold"/>
</dbReference>
<keyword evidence="2" id="KW-0819">tRNA processing</keyword>
<evidence type="ECO:0000259" key="5">
    <source>
        <dbReference type="Pfam" id="PF25151"/>
    </source>
</evidence>
<evidence type="ECO:0000259" key="4">
    <source>
        <dbReference type="Pfam" id="PF25150"/>
    </source>
</evidence>
<dbReference type="InterPro" id="IPR056843">
    <property type="entry name" value="THADA-like_TPR"/>
</dbReference>